<keyword evidence="1 5" id="KW-0732">Signal</keyword>
<dbReference type="Proteomes" id="UP001337723">
    <property type="component" value="Chromosome"/>
</dbReference>
<dbReference type="PANTHER" id="PTHR35535:SF1">
    <property type="entry name" value="HEAT SHOCK PROTEIN HSLJ"/>
    <property type="match status" value="1"/>
</dbReference>
<dbReference type="RefSeq" id="WP_338271942.1">
    <property type="nucleotide sequence ID" value="NZ_AP027266.1"/>
</dbReference>
<name>A0AA48KND6_9RHOB</name>
<feature type="domain" description="DUF306" evidence="6">
    <location>
        <begin position="291"/>
        <end position="388"/>
    </location>
</feature>
<keyword evidence="9" id="KW-1185">Reference proteome</keyword>
<dbReference type="InterPro" id="IPR036328">
    <property type="entry name" value="MliC_sf"/>
</dbReference>
<evidence type="ECO:0000256" key="2">
    <source>
        <dbReference type="ARBA" id="ARBA00023136"/>
    </source>
</evidence>
<dbReference type="InterPro" id="IPR039366">
    <property type="entry name" value="Pilotin"/>
</dbReference>
<dbReference type="AlphaFoldDB" id="A0AA48KND6"/>
<dbReference type="Gene3D" id="2.40.128.270">
    <property type="match status" value="1"/>
</dbReference>
<keyword evidence="4" id="KW-0449">Lipoprotein</keyword>
<dbReference type="KEGG" id="rmai:MACH21_22330"/>
<evidence type="ECO:0000256" key="3">
    <source>
        <dbReference type="ARBA" id="ARBA00023139"/>
    </source>
</evidence>
<dbReference type="Pfam" id="PF09619">
    <property type="entry name" value="YscW"/>
    <property type="match status" value="1"/>
</dbReference>
<protein>
    <submittedName>
        <fullName evidence="8">HslJ</fullName>
    </submittedName>
</protein>
<feature type="chain" id="PRO_5046256649" evidence="5">
    <location>
        <begin position="20"/>
        <end position="404"/>
    </location>
</feature>
<organism evidence="8 9">
    <name type="scientific">Roseicyclus marinus</name>
    <dbReference type="NCBI Taxonomy" id="2161673"/>
    <lineage>
        <taxon>Bacteria</taxon>
        <taxon>Pseudomonadati</taxon>
        <taxon>Pseudomonadota</taxon>
        <taxon>Alphaproteobacteria</taxon>
        <taxon>Rhodobacterales</taxon>
        <taxon>Roseobacteraceae</taxon>
        <taxon>Roseicyclus</taxon>
    </lineage>
</organism>
<evidence type="ECO:0000259" key="6">
    <source>
        <dbReference type="Pfam" id="PF03724"/>
    </source>
</evidence>
<keyword evidence="2" id="KW-0472">Membrane</keyword>
<evidence type="ECO:0000256" key="1">
    <source>
        <dbReference type="ARBA" id="ARBA00022729"/>
    </source>
</evidence>
<dbReference type="InterPro" id="IPR053147">
    <property type="entry name" value="Hsp_HslJ-like"/>
</dbReference>
<gene>
    <name evidence="8" type="ORF">MACH21_22330</name>
</gene>
<accession>A0AA48KND6</accession>
<evidence type="ECO:0000259" key="7">
    <source>
        <dbReference type="Pfam" id="PF09864"/>
    </source>
</evidence>
<dbReference type="EMBL" id="AP027266">
    <property type="protein sequence ID" value="BDW86056.1"/>
    <property type="molecule type" value="Genomic_DNA"/>
</dbReference>
<dbReference type="InterPro" id="IPR018660">
    <property type="entry name" value="MliC"/>
</dbReference>
<sequence>MIRAALALCLMLSAGAALADQRLTGSVTYRDRIALPQDAVLVVELTAPDGRLLAEARVPSDGRQVPIPFSLEVPGEAVGILRAGLMLGAVAEWLGEPVVLDGAMGDLGEIGLVRHEAGVFPASYRCGDLPLRVGAAEGNVVLDTGRDWVVMAPVPAASGARYEVSGQAETYFWDRAGVAQVALDGVALPECRASLPPEARAYRGRGNEPFWSVEIASGQMVLRRLGMEDVILPVTESALTAEGALRVTAGDAVLRRKPAICRDSMTGMPYPETLAVAMGDQVLQGCGGLPEDLLRGAWRVESIAGDPVIADSRLTLGFGADGRVAGSGGCNRWFAGYDLTGEGLAIGQAGATMMACPEPIMAQEQRFFAALAQVTGFDIDGTGGLVLLAMERPILIMRAAQDRP</sequence>
<dbReference type="Pfam" id="PF09864">
    <property type="entry name" value="MliC"/>
    <property type="match status" value="1"/>
</dbReference>
<dbReference type="InterPro" id="IPR005184">
    <property type="entry name" value="DUF306_Meta_HslJ"/>
</dbReference>
<dbReference type="Pfam" id="PF03724">
    <property type="entry name" value="META"/>
    <property type="match status" value="1"/>
</dbReference>
<keyword evidence="3" id="KW-0564">Palmitate</keyword>
<evidence type="ECO:0000313" key="8">
    <source>
        <dbReference type="EMBL" id="BDW86056.1"/>
    </source>
</evidence>
<dbReference type="Gene3D" id="2.40.128.200">
    <property type="match status" value="1"/>
</dbReference>
<evidence type="ECO:0000313" key="9">
    <source>
        <dbReference type="Proteomes" id="UP001337723"/>
    </source>
</evidence>
<dbReference type="InterPro" id="IPR038670">
    <property type="entry name" value="HslJ-like_sf"/>
</dbReference>
<feature type="domain" description="C-type lysozyme inhibitor" evidence="7">
    <location>
        <begin position="124"/>
        <end position="184"/>
    </location>
</feature>
<proteinExistence type="predicted"/>
<dbReference type="SUPFAM" id="SSF141488">
    <property type="entry name" value="YdhA-like"/>
    <property type="match status" value="1"/>
</dbReference>
<dbReference type="PANTHER" id="PTHR35535">
    <property type="entry name" value="HEAT SHOCK PROTEIN HSLJ"/>
    <property type="match status" value="1"/>
</dbReference>
<reference evidence="8 9" key="1">
    <citation type="submission" date="2023-01" db="EMBL/GenBank/DDBJ databases">
        <title>Complete genome sequence of Roseicyclus marinus strain Dej080120_10.</title>
        <authorList>
            <person name="Ueki S."/>
            <person name="Maruyama F."/>
        </authorList>
    </citation>
    <scope>NUCLEOTIDE SEQUENCE [LARGE SCALE GENOMIC DNA]</scope>
    <source>
        <strain evidence="8 9">Dej080120_10</strain>
    </source>
</reference>
<evidence type="ECO:0000256" key="5">
    <source>
        <dbReference type="SAM" id="SignalP"/>
    </source>
</evidence>
<feature type="signal peptide" evidence="5">
    <location>
        <begin position="1"/>
        <end position="19"/>
    </location>
</feature>
<evidence type="ECO:0000256" key="4">
    <source>
        <dbReference type="ARBA" id="ARBA00023288"/>
    </source>
</evidence>